<protein>
    <submittedName>
        <fullName evidence="3">Methyltransferase YcgJ</fullName>
    </submittedName>
</protein>
<dbReference type="PANTHER" id="PTHR43861">
    <property type="entry name" value="TRANS-ACONITATE 2-METHYLTRANSFERASE-RELATED"/>
    <property type="match status" value="1"/>
</dbReference>
<evidence type="ECO:0000256" key="1">
    <source>
        <dbReference type="ARBA" id="ARBA00022679"/>
    </source>
</evidence>
<dbReference type="Proteomes" id="UP000503447">
    <property type="component" value="Chromosome"/>
</dbReference>
<gene>
    <name evidence="3" type="ORF">FTUN_3299</name>
</gene>
<dbReference type="InterPro" id="IPR025714">
    <property type="entry name" value="Methyltranfer_dom"/>
</dbReference>
<dbReference type="EMBL" id="CP053452">
    <property type="protein sequence ID" value="QJW95745.1"/>
    <property type="molecule type" value="Genomic_DNA"/>
</dbReference>
<dbReference type="RefSeq" id="WP_171471476.1">
    <property type="nucleotide sequence ID" value="NZ_CP053452.2"/>
</dbReference>
<accession>A0A6M5YP30</accession>
<dbReference type="PANTHER" id="PTHR43861:SF3">
    <property type="entry name" value="PUTATIVE (AFU_ORTHOLOGUE AFUA_2G14390)-RELATED"/>
    <property type="match status" value="1"/>
</dbReference>
<proteinExistence type="predicted"/>
<dbReference type="GO" id="GO:0008168">
    <property type="term" value="F:methyltransferase activity"/>
    <property type="evidence" value="ECO:0007669"/>
    <property type="project" value="UniProtKB-KW"/>
</dbReference>
<evidence type="ECO:0000259" key="2">
    <source>
        <dbReference type="Pfam" id="PF13847"/>
    </source>
</evidence>
<sequence length="247" mass="27242">MNRVLAIGVVVALGGAVGSADEPPKAREKPKYEYREDHDPDGIGKFYMGREIAQVMGYGGIGWLERKERIKEEDPEKLMKALEVKAGAVVADVGAGSGYHTFMLAPLVGEKGKVIASDIQQEMLDAVTKKAKQLKVPNVETVKGTTTDPKLPAGGVDLILLVDVYHEFEFPFEMTEKMVAALKPGGRLVFVEFRSEDDKVLIKPVHKMTERQVLKEMAAFPELGHTKTVGTLPWQHVVIFSKKEAKK</sequence>
<keyword evidence="1 3" id="KW-0808">Transferase</keyword>
<name>A0A6M5YP30_9BACT</name>
<feature type="domain" description="Methyltransferase" evidence="2">
    <location>
        <begin position="86"/>
        <end position="212"/>
    </location>
</feature>
<reference evidence="4" key="1">
    <citation type="submission" date="2020-05" db="EMBL/GenBank/DDBJ databases">
        <title>Frigoriglobus tundricola gen. nov., sp. nov., a psychrotolerant cellulolytic planctomycete of the family Gemmataceae with two divergent copies of 16S rRNA gene.</title>
        <authorList>
            <person name="Kulichevskaya I.S."/>
            <person name="Ivanova A.A."/>
            <person name="Naumoff D.G."/>
            <person name="Beletsky A.V."/>
            <person name="Rijpstra W.I.C."/>
            <person name="Sinninghe Damste J.S."/>
            <person name="Mardanov A.V."/>
            <person name="Ravin N.V."/>
            <person name="Dedysh S.N."/>
        </authorList>
    </citation>
    <scope>NUCLEOTIDE SEQUENCE [LARGE SCALE GENOMIC DNA]</scope>
    <source>
        <strain evidence="4">PL17</strain>
    </source>
</reference>
<organism evidence="3 4">
    <name type="scientific">Frigoriglobus tundricola</name>
    <dbReference type="NCBI Taxonomy" id="2774151"/>
    <lineage>
        <taxon>Bacteria</taxon>
        <taxon>Pseudomonadati</taxon>
        <taxon>Planctomycetota</taxon>
        <taxon>Planctomycetia</taxon>
        <taxon>Gemmatales</taxon>
        <taxon>Gemmataceae</taxon>
        <taxon>Frigoriglobus</taxon>
    </lineage>
</organism>
<dbReference type="CDD" id="cd02440">
    <property type="entry name" value="AdoMet_MTases"/>
    <property type="match status" value="1"/>
</dbReference>
<dbReference type="KEGG" id="ftj:FTUN_3299"/>
<dbReference type="AlphaFoldDB" id="A0A6M5YP30"/>
<evidence type="ECO:0000313" key="4">
    <source>
        <dbReference type="Proteomes" id="UP000503447"/>
    </source>
</evidence>
<keyword evidence="4" id="KW-1185">Reference proteome</keyword>
<dbReference type="Pfam" id="PF13847">
    <property type="entry name" value="Methyltransf_31"/>
    <property type="match status" value="1"/>
</dbReference>
<dbReference type="GO" id="GO:0032259">
    <property type="term" value="P:methylation"/>
    <property type="evidence" value="ECO:0007669"/>
    <property type="project" value="UniProtKB-KW"/>
</dbReference>
<dbReference type="Gene3D" id="3.40.50.150">
    <property type="entry name" value="Vaccinia Virus protein VP39"/>
    <property type="match status" value="1"/>
</dbReference>
<dbReference type="SUPFAM" id="SSF53335">
    <property type="entry name" value="S-adenosyl-L-methionine-dependent methyltransferases"/>
    <property type="match status" value="1"/>
</dbReference>
<dbReference type="InterPro" id="IPR029063">
    <property type="entry name" value="SAM-dependent_MTases_sf"/>
</dbReference>
<evidence type="ECO:0000313" key="3">
    <source>
        <dbReference type="EMBL" id="QJW95745.1"/>
    </source>
</evidence>
<keyword evidence="3" id="KW-0489">Methyltransferase</keyword>